<dbReference type="InterPro" id="IPR051447">
    <property type="entry name" value="Lipoprotein-release_system"/>
</dbReference>
<evidence type="ECO:0000259" key="9">
    <source>
        <dbReference type="Pfam" id="PF12704"/>
    </source>
</evidence>
<proteinExistence type="inferred from homology"/>
<protein>
    <submittedName>
        <fullName evidence="10">ABC-type transport system, involved in lipoprotein release, permease component</fullName>
    </submittedName>
</protein>
<evidence type="ECO:0000313" key="11">
    <source>
        <dbReference type="Proteomes" id="UP000288086"/>
    </source>
</evidence>
<keyword evidence="4 7" id="KW-0812">Transmembrane</keyword>
<name>A0A3S4TDU6_9BACT</name>
<comment type="subcellular location">
    <subcellularLocation>
        <location evidence="1">Cell membrane</location>
        <topology evidence="1">Multi-pass membrane protein</topology>
    </subcellularLocation>
</comment>
<keyword evidence="3" id="KW-1003">Cell membrane</keyword>
<feature type="transmembrane region" description="Helical" evidence="7">
    <location>
        <begin position="21"/>
        <end position="41"/>
    </location>
</feature>
<feature type="transmembrane region" description="Helical" evidence="7">
    <location>
        <begin position="311"/>
        <end position="330"/>
    </location>
</feature>
<feature type="transmembrane region" description="Helical" evidence="7">
    <location>
        <begin position="269"/>
        <end position="291"/>
    </location>
</feature>
<evidence type="ECO:0000256" key="5">
    <source>
        <dbReference type="ARBA" id="ARBA00022989"/>
    </source>
</evidence>
<keyword evidence="11" id="KW-1185">Reference proteome</keyword>
<comment type="caution">
    <text evidence="10">The sequence shown here is derived from an EMBL/GenBank/DDBJ whole genome shotgun (WGS) entry which is preliminary data.</text>
</comment>
<sequence length="331" mass="36654">MFTMTAKIAWASLIRRRARSVLLVLMIAVSLWGLLFMEGIYDGMTEQMIGNAIRSDSGHISFFGKGYRLDPDLSRWIGNEKKLDALLADDARVKSYVQRLKQDGLVATAHYSRGAVLLGVDLEAEERHGRLGGYLHQGDFHFGTKGRGAIIGYKLAEKLQVRVGGKIIVSAQDSLHEVSSAALRISGILKTNNMALDENAVFLSKKQMRKLLAIENGAAQIAVLLHDEGQIAGLQQELIEKFPELDVQRWDELYPALLQSRVMMEGFNLITNLLIFCVAALGIFGVMLVSVLERLREFGIMLAIGTRFSEICKIILAESFFMGFIGFGLGS</sequence>
<evidence type="ECO:0000256" key="1">
    <source>
        <dbReference type="ARBA" id="ARBA00004651"/>
    </source>
</evidence>
<reference evidence="10 11" key="1">
    <citation type="submission" date="2017-01" db="EMBL/GenBank/DDBJ databases">
        <title>The cable genome- insights into the physiology and evolution of filamentous bacteria capable of sulfide oxidation via long distance electron transfer.</title>
        <authorList>
            <person name="Schreiber L."/>
            <person name="Bjerg J.T."/>
            <person name="Boggild A."/>
            <person name="Van De Vossenberg J."/>
            <person name="Meysman F."/>
            <person name="Nielsen L.P."/>
            <person name="Schramm A."/>
            <person name="Kjeldsen K.U."/>
        </authorList>
    </citation>
    <scope>NUCLEOTIDE SEQUENCE [LARGE SCALE GENOMIC DNA]</scope>
    <source>
        <strain evidence="10">A1</strain>
    </source>
</reference>
<organism evidence="10 11">
    <name type="scientific">Candidatus Electrothrix communis</name>
    <dbReference type="NCBI Taxonomy" id="1859133"/>
    <lineage>
        <taxon>Bacteria</taxon>
        <taxon>Pseudomonadati</taxon>
        <taxon>Thermodesulfobacteriota</taxon>
        <taxon>Desulfobulbia</taxon>
        <taxon>Desulfobulbales</taxon>
        <taxon>Desulfobulbaceae</taxon>
        <taxon>Candidatus Electrothrix</taxon>
    </lineage>
</organism>
<gene>
    <name evidence="10" type="ORF">VT98_11583</name>
</gene>
<evidence type="ECO:0000256" key="3">
    <source>
        <dbReference type="ARBA" id="ARBA00022475"/>
    </source>
</evidence>
<dbReference type="Pfam" id="PF12704">
    <property type="entry name" value="MacB_PCD"/>
    <property type="match status" value="1"/>
</dbReference>
<evidence type="ECO:0000256" key="2">
    <source>
        <dbReference type="ARBA" id="ARBA00005236"/>
    </source>
</evidence>
<dbReference type="AlphaFoldDB" id="A0A3S4TDU6"/>
<comment type="similarity">
    <text evidence="2">Belongs to the ABC-4 integral membrane protein family. LolC/E subfamily.</text>
</comment>
<dbReference type="Proteomes" id="UP000288086">
    <property type="component" value="Unassembled WGS sequence"/>
</dbReference>
<dbReference type="GO" id="GO:0044874">
    <property type="term" value="P:lipoprotein localization to outer membrane"/>
    <property type="evidence" value="ECO:0007669"/>
    <property type="project" value="TreeGrafter"/>
</dbReference>
<dbReference type="EMBL" id="MTKP01000158">
    <property type="protein sequence ID" value="RWX48395.1"/>
    <property type="molecule type" value="Genomic_DNA"/>
</dbReference>
<evidence type="ECO:0000259" key="8">
    <source>
        <dbReference type="Pfam" id="PF02687"/>
    </source>
</evidence>
<accession>A0A3S4TDU6</accession>
<dbReference type="InterPro" id="IPR003838">
    <property type="entry name" value="ABC3_permease_C"/>
</dbReference>
<dbReference type="PANTHER" id="PTHR30489:SF0">
    <property type="entry name" value="LIPOPROTEIN-RELEASING SYSTEM TRANSMEMBRANE PROTEIN LOLE"/>
    <property type="match status" value="1"/>
</dbReference>
<evidence type="ECO:0000256" key="6">
    <source>
        <dbReference type="ARBA" id="ARBA00023136"/>
    </source>
</evidence>
<evidence type="ECO:0000256" key="7">
    <source>
        <dbReference type="SAM" id="Phobius"/>
    </source>
</evidence>
<dbReference type="Pfam" id="PF02687">
    <property type="entry name" value="FtsX"/>
    <property type="match status" value="1"/>
</dbReference>
<keyword evidence="10" id="KW-0449">Lipoprotein</keyword>
<evidence type="ECO:0000256" key="4">
    <source>
        <dbReference type="ARBA" id="ARBA00022692"/>
    </source>
</evidence>
<evidence type="ECO:0000313" key="10">
    <source>
        <dbReference type="EMBL" id="RWX48395.1"/>
    </source>
</evidence>
<dbReference type="PANTHER" id="PTHR30489">
    <property type="entry name" value="LIPOPROTEIN-RELEASING SYSTEM TRANSMEMBRANE PROTEIN LOLE"/>
    <property type="match status" value="1"/>
</dbReference>
<feature type="domain" description="ABC3 transporter permease C-terminal" evidence="8">
    <location>
        <begin position="273"/>
        <end position="330"/>
    </location>
</feature>
<feature type="domain" description="MacB-like periplasmic core" evidence="9">
    <location>
        <begin position="20"/>
        <end position="239"/>
    </location>
</feature>
<dbReference type="GO" id="GO:0098797">
    <property type="term" value="C:plasma membrane protein complex"/>
    <property type="evidence" value="ECO:0007669"/>
    <property type="project" value="TreeGrafter"/>
</dbReference>
<keyword evidence="6 7" id="KW-0472">Membrane</keyword>
<dbReference type="InterPro" id="IPR025857">
    <property type="entry name" value="MacB_PCD"/>
</dbReference>
<keyword evidence="5 7" id="KW-1133">Transmembrane helix</keyword>